<feature type="domain" description="SHSP" evidence="3">
    <location>
        <begin position="59"/>
        <end position="172"/>
    </location>
</feature>
<comment type="similarity">
    <text evidence="1 2">Belongs to the small heat shock protein (HSP20) family.</text>
</comment>
<evidence type="ECO:0000259" key="3">
    <source>
        <dbReference type="PROSITE" id="PS01031"/>
    </source>
</evidence>
<evidence type="ECO:0000256" key="1">
    <source>
        <dbReference type="PROSITE-ProRule" id="PRU00285"/>
    </source>
</evidence>
<dbReference type="InterPro" id="IPR008978">
    <property type="entry name" value="HSP20-like_chaperone"/>
</dbReference>
<name>A0A2H1FED9_9ARCH</name>
<dbReference type="CDD" id="cd06464">
    <property type="entry name" value="ACD_sHsps-like"/>
    <property type="match status" value="1"/>
</dbReference>
<gene>
    <name evidence="4" type="ORF">NCS_10927</name>
</gene>
<dbReference type="PANTHER" id="PTHR11527">
    <property type="entry name" value="HEAT-SHOCK PROTEIN 20 FAMILY MEMBER"/>
    <property type="match status" value="1"/>
</dbReference>
<dbReference type="SUPFAM" id="SSF49764">
    <property type="entry name" value="HSP20-like chaperones"/>
    <property type="match status" value="1"/>
</dbReference>
<dbReference type="AlphaFoldDB" id="A0A2H1FED9"/>
<dbReference type="EMBL" id="LT841358">
    <property type="protein sequence ID" value="SMH71120.1"/>
    <property type="molecule type" value="Genomic_DNA"/>
</dbReference>
<accession>A0A2H1FED9</accession>
<reference evidence="5" key="1">
    <citation type="submission" date="2017-03" db="EMBL/GenBank/DDBJ databases">
        <authorList>
            <person name="Herbold C."/>
        </authorList>
    </citation>
    <scope>NUCLEOTIDE SEQUENCE [LARGE SCALE GENOMIC DNA]</scope>
</reference>
<dbReference type="InterPro" id="IPR031107">
    <property type="entry name" value="Small_HSP"/>
</dbReference>
<evidence type="ECO:0000313" key="4">
    <source>
        <dbReference type="EMBL" id="SMH71120.1"/>
    </source>
</evidence>
<sequence>MVKISNEKRLPVATPNPWLEPFFTQWNDLPWFKTGFMGIDSAWDKFSENFEHMYEMFPNYMRQFPKDISCDLVDHGDTYVLTADLPGIQDEDVKVNATGRHVEISAEHRDVSEEKSKNYVKNERSFLRYRRILTVPERIAESDITAKMNNGTLTVELPKKSSIKKETKVQPK</sequence>
<dbReference type="PROSITE" id="PS01031">
    <property type="entry name" value="SHSP"/>
    <property type="match status" value="1"/>
</dbReference>
<dbReference type="Proteomes" id="UP000230607">
    <property type="component" value="Chromosome 1"/>
</dbReference>
<evidence type="ECO:0000313" key="5">
    <source>
        <dbReference type="Proteomes" id="UP000230607"/>
    </source>
</evidence>
<dbReference type="OrthoDB" id="198277at2157"/>
<proteinExistence type="inferred from homology"/>
<evidence type="ECO:0000256" key="2">
    <source>
        <dbReference type="RuleBase" id="RU003616"/>
    </source>
</evidence>
<protein>
    <recommendedName>
        <fullName evidence="3">SHSP domain-containing protein</fullName>
    </recommendedName>
</protein>
<dbReference type="RefSeq" id="WP_157927145.1">
    <property type="nucleotide sequence ID" value="NZ_LT841358.1"/>
</dbReference>
<organism evidence="4 5">
    <name type="scientific">Candidatus Nitrosotalea okcheonensis</name>
    <dbReference type="NCBI Taxonomy" id="1903276"/>
    <lineage>
        <taxon>Archaea</taxon>
        <taxon>Nitrososphaerota</taxon>
        <taxon>Nitrososphaeria</taxon>
        <taxon>Nitrosotaleales</taxon>
        <taxon>Nitrosotaleaceae</taxon>
        <taxon>Nitrosotalea</taxon>
    </lineage>
</organism>
<dbReference type="InterPro" id="IPR002068">
    <property type="entry name" value="A-crystallin/Hsp20_dom"/>
</dbReference>
<dbReference type="Gene3D" id="2.60.40.790">
    <property type="match status" value="1"/>
</dbReference>
<dbReference type="Pfam" id="PF00011">
    <property type="entry name" value="HSP20"/>
    <property type="match status" value="1"/>
</dbReference>
<keyword evidence="5" id="KW-1185">Reference proteome</keyword>